<dbReference type="InterPro" id="IPR027417">
    <property type="entry name" value="P-loop_NTPase"/>
</dbReference>
<dbReference type="GO" id="GO:0005524">
    <property type="term" value="F:ATP binding"/>
    <property type="evidence" value="ECO:0007669"/>
    <property type="project" value="InterPro"/>
</dbReference>
<dbReference type="SUPFAM" id="SSF52540">
    <property type="entry name" value="P-loop containing nucleoside triphosphate hydrolases"/>
    <property type="match status" value="1"/>
</dbReference>
<reference evidence="4" key="2">
    <citation type="submission" date="2024-10" db="UniProtKB">
        <authorList>
            <consortium name="EnsemblProtists"/>
        </authorList>
    </citation>
    <scope>IDENTIFICATION</scope>
</reference>
<feature type="transmembrane region" description="Helical" evidence="2">
    <location>
        <begin position="51"/>
        <end position="73"/>
    </location>
</feature>
<evidence type="ECO:0000259" key="3">
    <source>
        <dbReference type="Pfam" id="PF00004"/>
    </source>
</evidence>
<dbReference type="GO" id="GO:0016887">
    <property type="term" value="F:ATP hydrolysis activity"/>
    <property type="evidence" value="ECO:0007669"/>
    <property type="project" value="InterPro"/>
</dbReference>
<keyword evidence="2" id="KW-1133">Transmembrane helix</keyword>
<dbReference type="InterPro" id="IPR050747">
    <property type="entry name" value="Mitochondrial_chaperone_BCS1"/>
</dbReference>
<dbReference type="GeneID" id="17259981"/>
<organism evidence="4 5">
    <name type="scientific">Emiliania huxleyi (strain CCMP1516)</name>
    <dbReference type="NCBI Taxonomy" id="280463"/>
    <lineage>
        <taxon>Eukaryota</taxon>
        <taxon>Haptista</taxon>
        <taxon>Haptophyta</taxon>
        <taxon>Prymnesiophyceae</taxon>
        <taxon>Isochrysidales</taxon>
        <taxon>Noelaerhabdaceae</taxon>
        <taxon>Emiliania</taxon>
    </lineage>
</organism>
<feature type="compositionally biased region" description="Low complexity" evidence="1">
    <location>
        <begin position="624"/>
        <end position="651"/>
    </location>
</feature>
<protein>
    <recommendedName>
        <fullName evidence="3">ATPase AAA-type core domain-containing protein</fullName>
    </recommendedName>
</protein>
<keyword evidence="5" id="KW-1185">Reference proteome</keyword>
<accession>A0A0D3IRE9</accession>
<dbReference type="PaxDb" id="2903-EOD13834"/>
<dbReference type="InterPro" id="IPR003959">
    <property type="entry name" value="ATPase_AAA_core"/>
</dbReference>
<evidence type="ECO:0000313" key="4">
    <source>
        <dbReference type="EnsemblProtists" id="EOD13834"/>
    </source>
</evidence>
<proteinExistence type="predicted"/>
<dbReference type="eggNOG" id="KOG0743">
    <property type="taxonomic scope" value="Eukaryota"/>
</dbReference>
<dbReference type="AlphaFoldDB" id="A0A0D3IRE9"/>
<dbReference type="PANTHER" id="PTHR23070">
    <property type="entry name" value="BCS1 AAA-TYPE ATPASE"/>
    <property type="match status" value="1"/>
</dbReference>
<dbReference type="EnsemblProtists" id="EOD13834">
    <property type="protein sequence ID" value="EOD13834"/>
    <property type="gene ID" value="EMIHUDRAFT_212353"/>
</dbReference>
<dbReference type="Gene3D" id="3.40.50.300">
    <property type="entry name" value="P-loop containing nucleotide triphosphate hydrolases"/>
    <property type="match status" value="1"/>
</dbReference>
<feature type="region of interest" description="Disordered" evidence="1">
    <location>
        <begin position="624"/>
        <end position="665"/>
    </location>
</feature>
<dbReference type="RefSeq" id="XP_005766263.1">
    <property type="nucleotide sequence ID" value="XM_005766206.1"/>
</dbReference>
<keyword evidence="2" id="KW-0472">Membrane</keyword>
<dbReference type="Pfam" id="PF00004">
    <property type="entry name" value="AAA"/>
    <property type="match status" value="1"/>
</dbReference>
<feature type="domain" description="ATPase AAA-type core" evidence="3">
    <location>
        <begin position="346"/>
        <end position="441"/>
    </location>
</feature>
<keyword evidence="2" id="KW-0812">Transmembrane</keyword>
<evidence type="ECO:0000256" key="2">
    <source>
        <dbReference type="SAM" id="Phobius"/>
    </source>
</evidence>
<reference evidence="5" key="1">
    <citation type="journal article" date="2013" name="Nature">
        <title>Pan genome of the phytoplankton Emiliania underpins its global distribution.</title>
        <authorList>
            <person name="Read B.A."/>
            <person name="Kegel J."/>
            <person name="Klute M.J."/>
            <person name="Kuo A."/>
            <person name="Lefebvre S.C."/>
            <person name="Maumus F."/>
            <person name="Mayer C."/>
            <person name="Miller J."/>
            <person name="Monier A."/>
            <person name="Salamov A."/>
            <person name="Young J."/>
            <person name="Aguilar M."/>
            <person name="Claverie J.M."/>
            <person name="Frickenhaus S."/>
            <person name="Gonzalez K."/>
            <person name="Herman E.K."/>
            <person name="Lin Y.C."/>
            <person name="Napier J."/>
            <person name="Ogata H."/>
            <person name="Sarno A.F."/>
            <person name="Shmutz J."/>
            <person name="Schroeder D."/>
            <person name="de Vargas C."/>
            <person name="Verret F."/>
            <person name="von Dassow P."/>
            <person name="Valentin K."/>
            <person name="Van de Peer Y."/>
            <person name="Wheeler G."/>
            <person name="Dacks J.B."/>
            <person name="Delwiche C.F."/>
            <person name="Dyhrman S.T."/>
            <person name="Glockner G."/>
            <person name="John U."/>
            <person name="Richards T."/>
            <person name="Worden A.Z."/>
            <person name="Zhang X."/>
            <person name="Grigoriev I.V."/>
            <person name="Allen A.E."/>
            <person name="Bidle K."/>
            <person name="Borodovsky M."/>
            <person name="Bowler C."/>
            <person name="Brownlee C."/>
            <person name="Cock J.M."/>
            <person name="Elias M."/>
            <person name="Gladyshev V.N."/>
            <person name="Groth M."/>
            <person name="Guda C."/>
            <person name="Hadaegh A."/>
            <person name="Iglesias-Rodriguez M.D."/>
            <person name="Jenkins J."/>
            <person name="Jones B.M."/>
            <person name="Lawson T."/>
            <person name="Leese F."/>
            <person name="Lindquist E."/>
            <person name="Lobanov A."/>
            <person name="Lomsadze A."/>
            <person name="Malik S.B."/>
            <person name="Marsh M.E."/>
            <person name="Mackinder L."/>
            <person name="Mock T."/>
            <person name="Mueller-Roeber B."/>
            <person name="Pagarete A."/>
            <person name="Parker M."/>
            <person name="Probert I."/>
            <person name="Quesneville H."/>
            <person name="Raines C."/>
            <person name="Rensing S.A."/>
            <person name="Riano-Pachon D.M."/>
            <person name="Richier S."/>
            <person name="Rokitta S."/>
            <person name="Shiraiwa Y."/>
            <person name="Soanes D.M."/>
            <person name="van der Giezen M."/>
            <person name="Wahlund T.M."/>
            <person name="Williams B."/>
            <person name="Wilson W."/>
            <person name="Wolfe G."/>
            <person name="Wurch L.L."/>
        </authorList>
    </citation>
    <scope>NUCLEOTIDE SEQUENCE</scope>
</reference>
<sequence length="766" mass="84738">MPRHARTISHVEPLLLNGQLHVQQHDSAAAELAKSPVSDLVLPTRRRWGNLLFLLIFTALTLGICGGAVWSLVHYFDSIWQSGFVAALLLGGIAFALRYAAIWMYRNVLVRHFCTTMQLSRENKESTPVLEWFKVWLPRYMKAQQVQFNNVAPLFRKKDGTTFFTMRKSDQFALSLWAAQGSHSFVFRAHDGSCSSVLMSYYTKGEMKKTGWNNELVAQEYIDLYIFDPLHTRLRHLVEMLERAQQAYGEKEEGVLRFQRREWNSWKEMWESRGADEPITTNFSSLVFYEQRLLHRVYEEVESFLATPSADLLAAGLPLKIGPPSRRAPVRHLAARYALDINIIDMNSGQMNNESLLQCFNMAAGIILLEDVDNVDAAIGVKSADDKKEQHRVTLDGLLNALDGVQRGASKRIIIATTNYPEKLMPSIRRRGRLGLSFEITYPSDATLGRLLRHHLPSGADVADTTARLRAVETRLGLPAPTAALTDIFAKAGLRARLPRAAADNGDGGAAPPLDAPLATEKAIEEVEEVLSEVVSTNKKVFKTIDELLSFLHLSDAWTSGDREASGLAWERVGPEPPAAPVYGEAPRELVSARLSTGLARQEGGEITREPVVSSRRLSKGLAGKVAKASGKAEGGKAPSSSVAAAPAETDPAAEGEGGEQEAPADPSLLEFSDEEWKRFQVPSLTVERYVRVEGAESGGATVYYRPVDDDAKRDGRPKPYARSFADAGCSSALLCKKLDDHQLKDCLSIGALGHRMQLLEQFRFL</sequence>
<name>A0A0D3IRE9_EMIH1</name>
<dbReference type="KEGG" id="ehx:EMIHUDRAFT_212353"/>
<dbReference type="STRING" id="2903.R1DYQ0"/>
<feature type="transmembrane region" description="Helical" evidence="2">
    <location>
        <begin position="79"/>
        <end position="101"/>
    </location>
</feature>
<evidence type="ECO:0000313" key="5">
    <source>
        <dbReference type="Proteomes" id="UP000013827"/>
    </source>
</evidence>
<evidence type="ECO:0000256" key="1">
    <source>
        <dbReference type="SAM" id="MobiDB-lite"/>
    </source>
</evidence>
<dbReference type="HOGENOM" id="CLU_364657_0_0_1"/>
<dbReference type="Proteomes" id="UP000013827">
    <property type="component" value="Unassembled WGS sequence"/>
</dbReference>